<gene>
    <name evidence="2" type="ORF">GE061_000472</name>
</gene>
<reference evidence="2" key="1">
    <citation type="journal article" date="2021" name="Mol. Ecol. Resour.">
        <title>Apolygus lucorum genome provides insights into omnivorousness and mesophyll feeding.</title>
        <authorList>
            <person name="Liu Y."/>
            <person name="Liu H."/>
            <person name="Wang H."/>
            <person name="Huang T."/>
            <person name="Liu B."/>
            <person name="Yang B."/>
            <person name="Yin L."/>
            <person name="Li B."/>
            <person name="Zhang Y."/>
            <person name="Zhang S."/>
            <person name="Jiang F."/>
            <person name="Zhang X."/>
            <person name="Ren Y."/>
            <person name="Wang B."/>
            <person name="Wang S."/>
            <person name="Lu Y."/>
            <person name="Wu K."/>
            <person name="Fan W."/>
            <person name="Wang G."/>
        </authorList>
    </citation>
    <scope>NUCLEOTIDE SEQUENCE</scope>
    <source>
        <strain evidence="2">12Hb</strain>
    </source>
</reference>
<evidence type="ECO:0000313" key="3">
    <source>
        <dbReference type="Proteomes" id="UP000466442"/>
    </source>
</evidence>
<evidence type="ECO:0000256" key="1">
    <source>
        <dbReference type="SAM" id="MobiDB-lite"/>
    </source>
</evidence>
<name>A0A6A4KHM7_APOLU</name>
<comment type="caution">
    <text evidence="2">The sequence shown here is derived from an EMBL/GenBank/DDBJ whole genome shotgun (WGS) entry which is preliminary data.</text>
</comment>
<accession>A0A6A4KHM7</accession>
<sequence>MDGGSRRRLAIGAVGRSAVGGVGISQQHPGGYGDPDRRGLGDPTSPRYPVLGPTCGSGSRFRSSAVGERERRPVDNLEDPAA</sequence>
<evidence type="ECO:0000313" key="2">
    <source>
        <dbReference type="EMBL" id="KAF6216133.1"/>
    </source>
</evidence>
<protein>
    <submittedName>
        <fullName evidence="2">Uncharacterized protein</fullName>
    </submittedName>
</protein>
<dbReference type="EMBL" id="WIXP02000001">
    <property type="protein sequence ID" value="KAF6216133.1"/>
    <property type="molecule type" value="Genomic_DNA"/>
</dbReference>
<organism evidence="2 3">
    <name type="scientific">Apolygus lucorum</name>
    <name type="common">Small green plant bug</name>
    <name type="synonym">Lygocoris lucorum</name>
    <dbReference type="NCBI Taxonomy" id="248454"/>
    <lineage>
        <taxon>Eukaryota</taxon>
        <taxon>Metazoa</taxon>
        <taxon>Ecdysozoa</taxon>
        <taxon>Arthropoda</taxon>
        <taxon>Hexapoda</taxon>
        <taxon>Insecta</taxon>
        <taxon>Pterygota</taxon>
        <taxon>Neoptera</taxon>
        <taxon>Paraneoptera</taxon>
        <taxon>Hemiptera</taxon>
        <taxon>Heteroptera</taxon>
        <taxon>Panheteroptera</taxon>
        <taxon>Cimicomorpha</taxon>
        <taxon>Miridae</taxon>
        <taxon>Mirini</taxon>
        <taxon>Apolygus</taxon>
    </lineage>
</organism>
<dbReference type="Proteomes" id="UP000466442">
    <property type="component" value="Linkage Group LG1"/>
</dbReference>
<dbReference type="AlphaFoldDB" id="A0A6A4KHM7"/>
<feature type="region of interest" description="Disordered" evidence="1">
    <location>
        <begin position="1"/>
        <end position="82"/>
    </location>
</feature>
<keyword evidence="3" id="KW-1185">Reference proteome</keyword>
<proteinExistence type="predicted"/>